<keyword evidence="1" id="KW-0472">Membrane</keyword>
<keyword evidence="6" id="KW-1185">Reference proteome</keyword>
<evidence type="ECO:0000313" key="4">
    <source>
        <dbReference type="EMBL" id="RMB57291.1"/>
    </source>
</evidence>
<evidence type="ECO:0000256" key="1">
    <source>
        <dbReference type="SAM" id="Phobius"/>
    </source>
</evidence>
<gene>
    <name evidence="4" type="ORF">D9543_09695</name>
    <name evidence="3" type="ORF">GWO63_002195</name>
</gene>
<accession>A0A3M0GWF1</accession>
<organism evidence="4 5">
    <name type="scientific">Corynebacterium macginleyi</name>
    <dbReference type="NCBI Taxonomy" id="38290"/>
    <lineage>
        <taxon>Bacteria</taxon>
        <taxon>Bacillati</taxon>
        <taxon>Actinomycetota</taxon>
        <taxon>Actinomycetes</taxon>
        <taxon>Mycobacteriales</taxon>
        <taxon>Corynebacteriaceae</taxon>
        <taxon>Corynebacterium</taxon>
    </lineage>
</organism>
<dbReference type="InterPro" id="IPR046253">
    <property type="entry name" value="DUF6286"/>
</dbReference>
<proteinExistence type="predicted"/>
<dbReference type="AlphaFoldDB" id="A0A3M0GWF1"/>
<evidence type="ECO:0000313" key="3">
    <source>
        <dbReference type="EMBL" id="MBM0243116.1"/>
    </source>
</evidence>
<feature type="domain" description="DUF6286" evidence="2">
    <location>
        <begin position="80"/>
        <end position="178"/>
    </location>
</feature>
<protein>
    <recommendedName>
        <fullName evidence="2">DUF6286 domain-containing protein</fullName>
    </recommendedName>
</protein>
<sequence length="188" mass="20494">MAKVNLPEHFGQQPKASPVVRTWTVILGIVLLAVGIVGVRETWLVGTDANAQSWVQPVLNLIATEQLEMWMIWAGVGSIVVGLIFVIAAVKTRRTTHVQVASEYASMWMRPVDVARLSSAVARRVPGVASAQTSADTKRTKVTVNGDEQDPELPGRVERAVTRALDVLKQPTQVTVAVEKIPEMDNHV</sequence>
<keyword evidence="1" id="KW-0812">Transmembrane</keyword>
<comment type="caution">
    <text evidence="4">The sequence shown here is derived from an EMBL/GenBank/DDBJ whole genome shotgun (WGS) entry which is preliminary data.</text>
</comment>
<evidence type="ECO:0000313" key="5">
    <source>
        <dbReference type="Proteomes" id="UP000270649"/>
    </source>
</evidence>
<dbReference type="EMBL" id="REGC01000015">
    <property type="protein sequence ID" value="RMB57291.1"/>
    <property type="molecule type" value="Genomic_DNA"/>
</dbReference>
<reference evidence="3 6" key="2">
    <citation type="submission" date="2021-01" db="EMBL/GenBank/DDBJ databases">
        <title>Complete genome sequences of Corynebacterium macginleyi strains isolated from infectious keratitis.</title>
        <authorList>
            <person name="Sagerfors S."/>
            <person name="Poehlein A."/>
            <person name="Soderquist B."/>
            <person name="Bruggemann H."/>
        </authorList>
    </citation>
    <scope>NUCLEOTIDE SEQUENCE [LARGE SCALE GENOMIC DNA]</scope>
    <source>
        <strain evidence="3 6">12T220</strain>
    </source>
</reference>
<evidence type="ECO:0000259" key="2">
    <source>
        <dbReference type="Pfam" id="PF19803"/>
    </source>
</evidence>
<reference evidence="4 5" key="1">
    <citation type="submission" date="2018-10" db="EMBL/GenBank/DDBJ databases">
        <title>Corynebacterium macginleyi genome sequencing and assembly of the type strain and two clinical samples.</title>
        <authorList>
            <person name="Bernier A.-M."/>
            <person name="Bernard K."/>
        </authorList>
    </citation>
    <scope>NUCLEOTIDE SEQUENCE [LARGE SCALE GENOMIC DNA]</scope>
    <source>
        <strain evidence="4 5">NML 120205</strain>
    </source>
</reference>
<dbReference type="Pfam" id="PF19803">
    <property type="entry name" value="DUF6286"/>
    <property type="match status" value="1"/>
</dbReference>
<name>A0A3M0GWF1_9CORY</name>
<evidence type="ECO:0000313" key="6">
    <source>
        <dbReference type="Proteomes" id="UP001518680"/>
    </source>
</evidence>
<dbReference type="GeneID" id="92745369"/>
<dbReference type="EMBL" id="JAACBX020000001">
    <property type="protein sequence ID" value="MBM0243116.1"/>
    <property type="molecule type" value="Genomic_DNA"/>
</dbReference>
<keyword evidence="1" id="KW-1133">Transmembrane helix</keyword>
<feature type="transmembrane region" description="Helical" evidence="1">
    <location>
        <begin position="20"/>
        <end position="39"/>
    </location>
</feature>
<feature type="transmembrane region" description="Helical" evidence="1">
    <location>
        <begin position="70"/>
        <end position="90"/>
    </location>
</feature>
<dbReference type="Proteomes" id="UP001518680">
    <property type="component" value="Unassembled WGS sequence"/>
</dbReference>
<dbReference type="OrthoDB" id="5197468at2"/>
<dbReference type="RefSeq" id="WP_121910645.1">
    <property type="nucleotide sequence ID" value="NZ_CP068291.1"/>
</dbReference>
<dbReference type="Proteomes" id="UP000270649">
    <property type="component" value="Unassembled WGS sequence"/>
</dbReference>